<name>A0A7V1LM82_CALAY</name>
<accession>A0A7V1LM82</accession>
<dbReference type="AlphaFoldDB" id="A0A7V1LM82"/>
<evidence type="ECO:0000259" key="1">
    <source>
        <dbReference type="Pfam" id="PF05649"/>
    </source>
</evidence>
<dbReference type="EMBL" id="DRLD01000216">
    <property type="protein sequence ID" value="HED10578.1"/>
    <property type="molecule type" value="Genomic_DNA"/>
</dbReference>
<evidence type="ECO:0000313" key="2">
    <source>
        <dbReference type="EMBL" id="HED10578.1"/>
    </source>
</evidence>
<dbReference type="GO" id="GO:0016485">
    <property type="term" value="P:protein processing"/>
    <property type="evidence" value="ECO:0007669"/>
    <property type="project" value="TreeGrafter"/>
</dbReference>
<dbReference type="PROSITE" id="PS51885">
    <property type="entry name" value="NEPRILYSIN"/>
    <property type="match status" value="1"/>
</dbReference>
<dbReference type="InterPro" id="IPR008753">
    <property type="entry name" value="Peptidase_M13_N"/>
</dbReference>
<reference evidence="2" key="1">
    <citation type="journal article" date="2020" name="mSystems">
        <title>Genome- and Community-Level Interaction Insights into Carbon Utilization and Element Cycling Functions of Hydrothermarchaeota in Hydrothermal Sediment.</title>
        <authorList>
            <person name="Zhou Z."/>
            <person name="Liu Y."/>
            <person name="Xu W."/>
            <person name="Pan J."/>
            <person name="Luo Z.H."/>
            <person name="Li M."/>
        </authorList>
    </citation>
    <scope>NUCLEOTIDE SEQUENCE [LARGE SCALE GENOMIC DNA]</scope>
    <source>
        <strain evidence="2">HyVt-456</strain>
    </source>
</reference>
<dbReference type="InterPro" id="IPR042089">
    <property type="entry name" value="Peptidase_M13_dom_2"/>
</dbReference>
<feature type="non-terminal residue" evidence="2">
    <location>
        <position position="216"/>
    </location>
</feature>
<proteinExistence type="predicted"/>
<organism evidence="2">
    <name type="scientific">Caldithrix abyssi</name>
    <dbReference type="NCBI Taxonomy" id="187145"/>
    <lineage>
        <taxon>Bacteria</taxon>
        <taxon>Pseudomonadati</taxon>
        <taxon>Calditrichota</taxon>
        <taxon>Calditrichia</taxon>
        <taxon>Calditrichales</taxon>
        <taxon>Calditrichaceae</taxon>
        <taxon>Caldithrix</taxon>
    </lineage>
</organism>
<dbReference type="InterPro" id="IPR000718">
    <property type="entry name" value="Peptidase_M13"/>
</dbReference>
<protein>
    <submittedName>
        <fullName evidence="2">Peptidase M13</fullName>
    </submittedName>
</protein>
<dbReference type="SUPFAM" id="SSF55486">
    <property type="entry name" value="Metalloproteases ('zincins'), catalytic domain"/>
    <property type="match status" value="1"/>
</dbReference>
<dbReference type="Pfam" id="PF05649">
    <property type="entry name" value="Peptidase_M13_N"/>
    <property type="match status" value="1"/>
</dbReference>
<dbReference type="Proteomes" id="UP000886005">
    <property type="component" value="Unassembled WGS sequence"/>
</dbReference>
<gene>
    <name evidence="2" type="ORF">ENJ10_07800</name>
</gene>
<comment type="caution">
    <text evidence="2">The sequence shown here is derived from an EMBL/GenBank/DDBJ whole genome shotgun (WGS) entry which is preliminary data.</text>
</comment>
<dbReference type="GO" id="GO:0005886">
    <property type="term" value="C:plasma membrane"/>
    <property type="evidence" value="ECO:0007669"/>
    <property type="project" value="TreeGrafter"/>
</dbReference>
<sequence length="216" mass="24714">MKPVIFILSALILFSAYQQAPKSSGIDLSYMDKKVRPQDDLYRFMNGTWLKEFEIPADKSNYGSFSKLADEAQKNLRAIIEEAANARDKQPGTERQKVGDLYLSFMDSTRIEELGMEPIKPELERIAAVKNRKELAELMGYLSMVGVQQPFGIWIGQDQKNSTQYIAYLWQSGLSLPDKDYYFNEGDRFKAIREAYLKHLEKMFTLAGIDDAAQKA</sequence>
<dbReference type="Gene3D" id="1.10.1380.10">
    <property type="entry name" value="Neutral endopeptidase , domain2"/>
    <property type="match status" value="1"/>
</dbReference>
<dbReference type="PANTHER" id="PTHR11733:SF167">
    <property type="entry name" value="FI17812P1-RELATED"/>
    <property type="match status" value="1"/>
</dbReference>
<dbReference type="GO" id="GO:0004222">
    <property type="term" value="F:metalloendopeptidase activity"/>
    <property type="evidence" value="ECO:0007669"/>
    <property type="project" value="InterPro"/>
</dbReference>
<feature type="domain" description="Peptidase M13 N-terminal" evidence="1">
    <location>
        <begin position="37"/>
        <end position="215"/>
    </location>
</feature>
<dbReference type="PANTHER" id="PTHR11733">
    <property type="entry name" value="ZINC METALLOPROTEASE FAMILY M13 NEPRILYSIN-RELATED"/>
    <property type="match status" value="1"/>
</dbReference>